<dbReference type="InterPro" id="IPR039420">
    <property type="entry name" value="WalR-like"/>
</dbReference>
<evidence type="ECO:0000256" key="7">
    <source>
        <dbReference type="PROSITE-ProRule" id="PRU01091"/>
    </source>
</evidence>
<dbReference type="SUPFAM" id="SSF46894">
    <property type="entry name" value="C-terminal effector domain of the bipartite response regulators"/>
    <property type="match status" value="1"/>
</dbReference>
<dbReference type="Pfam" id="PF00486">
    <property type="entry name" value="Trans_reg_C"/>
    <property type="match status" value="1"/>
</dbReference>
<feature type="DNA-binding region" description="OmpR/PhoB-type" evidence="7">
    <location>
        <begin position="133"/>
        <end position="232"/>
    </location>
</feature>
<dbReference type="InterPro" id="IPR001789">
    <property type="entry name" value="Sig_transdc_resp-reg_receiver"/>
</dbReference>
<dbReference type="Gene3D" id="3.40.50.2300">
    <property type="match status" value="1"/>
</dbReference>
<dbReference type="RefSeq" id="WP_342453896.1">
    <property type="nucleotide sequence ID" value="NZ_JAGGKG010000001.1"/>
</dbReference>
<keyword evidence="11" id="KW-1185">Reference proteome</keyword>
<dbReference type="CDD" id="cd17574">
    <property type="entry name" value="REC_OmpR"/>
    <property type="match status" value="1"/>
</dbReference>
<dbReference type="GO" id="GO:0003677">
    <property type="term" value="F:DNA binding"/>
    <property type="evidence" value="ECO:0007669"/>
    <property type="project" value="UniProtKB-KW"/>
</dbReference>
<keyword evidence="1 6" id="KW-0597">Phosphoprotein</keyword>
<feature type="modified residue" description="4-aspartylphosphate" evidence="6">
    <location>
        <position position="59"/>
    </location>
</feature>
<evidence type="ECO:0000256" key="3">
    <source>
        <dbReference type="ARBA" id="ARBA00023015"/>
    </source>
</evidence>
<protein>
    <submittedName>
        <fullName evidence="10">DNA-binding response OmpR family regulator</fullName>
    </submittedName>
</protein>
<dbReference type="InterPro" id="IPR011006">
    <property type="entry name" value="CheY-like_superfamily"/>
</dbReference>
<evidence type="ECO:0000256" key="1">
    <source>
        <dbReference type="ARBA" id="ARBA00022553"/>
    </source>
</evidence>
<keyword evidence="2" id="KW-0902">Two-component regulatory system</keyword>
<name>A0ABS4FM36_9BACL</name>
<reference evidence="10 11" key="1">
    <citation type="submission" date="2021-03" db="EMBL/GenBank/DDBJ databases">
        <title>Genomic Encyclopedia of Type Strains, Phase IV (KMG-IV): sequencing the most valuable type-strain genomes for metagenomic binning, comparative biology and taxonomic classification.</title>
        <authorList>
            <person name="Goeker M."/>
        </authorList>
    </citation>
    <scope>NUCLEOTIDE SEQUENCE [LARGE SCALE GENOMIC DNA]</scope>
    <source>
        <strain evidence="10 11">DSM 14349</strain>
    </source>
</reference>
<comment type="caution">
    <text evidence="10">The sequence shown here is derived from an EMBL/GenBank/DDBJ whole genome shotgun (WGS) entry which is preliminary data.</text>
</comment>
<dbReference type="PANTHER" id="PTHR48111:SF40">
    <property type="entry name" value="PHOSPHATE REGULON TRANSCRIPTIONAL REGULATORY PROTEIN PHOB"/>
    <property type="match status" value="1"/>
</dbReference>
<feature type="domain" description="OmpR/PhoB-type" evidence="9">
    <location>
        <begin position="133"/>
        <end position="232"/>
    </location>
</feature>
<evidence type="ECO:0000313" key="10">
    <source>
        <dbReference type="EMBL" id="MBP1903642.1"/>
    </source>
</evidence>
<dbReference type="PANTHER" id="PTHR48111">
    <property type="entry name" value="REGULATOR OF RPOS"/>
    <property type="match status" value="1"/>
</dbReference>
<keyword evidence="3" id="KW-0805">Transcription regulation</keyword>
<dbReference type="InterPro" id="IPR001867">
    <property type="entry name" value="OmpR/PhoB-type_DNA-bd"/>
</dbReference>
<evidence type="ECO:0000256" key="5">
    <source>
        <dbReference type="ARBA" id="ARBA00023163"/>
    </source>
</evidence>
<feature type="domain" description="Response regulatory" evidence="8">
    <location>
        <begin position="10"/>
        <end position="123"/>
    </location>
</feature>
<dbReference type="PROSITE" id="PS50110">
    <property type="entry name" value="RESPONSE_REGULATORY"/>
    <property type="match status" value="1"/>
</dbReference>
<dbReference type="InterPro" id="IPR016032">
    <property type="entry name" value="Sig_transdc_resp-reg_C-effctor"/>
</dbReference>
<evidence type="ECO:0000259" key="8">
    <source>
        <dbReference type="PROSITE" id="PS50110"/>
    </source>
</evidence>
<dbReference type="SUPFAM" id="SSF52172">
    <property type="entry name" value="CheY-like"/>
    <property type="match status" value="1"/>
</dbReference>
<dbReference type="Pfam" id="PF00072">
    <property type="entry name" value="Response_reg"/>
    <property type="match status" value="1"/>
</dbReference>
<dbReference type="Gene3D" id="1.10.10.10">
    <property type="entry name" value="Winged helix-like DNA-binding domain superfamily/Winged helix DNA-binding domain"/>
    <property type="match status" value="1"/>
</dbReference>
<evidence type="ECO:0000313" key="11">
    <source>
        <dbReference type="Proteomes" id="UP001519272"/>
    </source>
</evidence>
<organism evidence="10 11">
    <name type="scientific">Paenibacillus turicensis</name>
    <dbReference type="NCBI Taxonomy" id="160487"/>
    <lineage>
        <taxon>Bacteria</taxon>
        <taxon>Bacillati</taxon>
        <taxon>Bacillota</taxon>
        <taxon>Bacilli</taxon>
        <taxon>Bacillales</taxon>
        <taxon>Paenibacillaceae</taxon>
        <taxon>Paenibacillus</taxon>
    </lineage>
</organism>
<evidence type="ECO:0000259" key="9">
    <source>
        <dbReference type="PROSITE" id="PS51755"/>
    </source>
</evidence>
<proteinExistence type="predicted"/>
<dbReference type="InterPro" id="IPR036388">
    <property type="entry name" value="WH-like_DNA-bd_sf"/>
</dbReference>
<accession>A0ABS4FM36</accession>
<evidence type="ECO:0000256" key="4">
    <source>
        <dbReference type="ARBA" id="ARBA00023125"/>
    </source>
</evidence>
<dbReference type="Gene3D" id="6.10.250.690">
    <property type="match status" value="1"/>
</dbReference>
<keyword evidence="4 7" id="KW-0238">DNA-binding</keyword>
<dbReference type="EMBL" id="JAGGKG010000001">
    <property type="protein sequence ID" value="MBP1903642.1"/>
    <property type="molecule type" value="Genomic_DNA"/>
</dbReference>
<dbReference type="SMART" id="SM00448">
    <property type="entry name" value="REC"/>
    <property type="match status" value="1"/>
</dbReference>
<sequence>MIPESDNKQTLLVVEDEEAISRVLNSYLNKAGYNVVRCMDGISALEAFDQHVVDLVLLDVMLPGRDGFELLSEIRSKSACPIIMLTAKDRLDDRLFGLDHGADDYMTKPFVPDEVVARVKAVLRRRPIYSEEPERKYFGSLLVDYEAKRIFLNGKEIAVTPRDLDVILFLSARPNRVWTREQLIAQIWGYDYEGSDRAVDLCIKRLRKALADWPQAQGEIRTLRGSGYSFCVNQ</sequence>
<gene>
    <name evidence="10" type="ORF">J2Z32_000254</name>
</gene>
<evidence type="ECO:0000256" key="2">
    <source>
        <dbReference type="ARBA" id="ARBA00023012"/>
    </source>
</evidence>
<dbReference type="SMART" id="SM00862">
    <property type="entry name" value="Trans_reg_C"/>
    <property type="match status" value="1"/>
</dbReference>
<dbReference type="Proteomes" id="UP001519272">
    <property type="component" value="Unassembled WGS sequence"/>
</dbReference>
<keyword evidence="5" id="KW-0804">Transcription</keyword>
<dbReference type="CDD" id="cd00383">
    <property type="entry name" value="trans_reg_C"/>
    <property type="match status" value="1"/>
</dbReference>
<dbReference type="PROSITE" id="PS51755">
    <property type="entry name" value="OMPR_PHOB"/>
    <property type="match status" value="1"/>
</dbReference>
<evidence type="ECO:0000256" key="6">
    <source>
        <dbReference type="PROSITE-ProRule" id="PRU00169"/>
    </source>
</evidence>